<reference evidence="1" key="1">
    <citation type="submission" date="2019-06" db="EMBL/GenBank/DDBJ databases">
        <authorList>
            <person name="Murdoch R.W."/>
            <person name="Fathepure B."/>
        </authorList>
    </citation>
    <scope>NUCLEOTIDE SEQUENCE</scope>
</reference>
<sequence>MVDEYIEDAAVLASVLQTGHEFVSTLTNTATRLLQALADRGWLSDGPP</sequence>
<dbReference type="AlphaFoldDB" id="A0A5B8RFQ6"/>
<name>A0A5B8RFQ6_9ZZZZ</name>
<accession>A0A5B8RFQ6</accession>
<dbReference type="EMBL" id="MN079138">
    <property type="protein sequence ID" value="QEA06344.1"/>
    <property type="molecule type" value="Genomic_DNA"/>
</dbReference>
<protein>
    <submittedName>
        <fullName evidence="1">Uncharacterized protein</fullName>
    </submittedName>
</protein>
<organism evidence="1">
    <name type="scientific">uncultured organism</name>
    <dbReference type="NCBI Taxonomy" id="155900"/>
    <lineage>
        <taxon>unclassified sequences</taxon>
        <taxon>environmental samples</taxon>
    </lineage>
</organism>
<evidence type="ECO:0000313" key="1">
    <source>
        <dbReference type="EMBL" id="QEA06344.1"/>
    </source>
</evidence>
<proteinExistence type="predicted"/>
<gene>
    <name evidence="1" type="ORF">KBTEX_02676</name>
</gene>